<dbReference type="PANTHER" id="PTHR15574">
    <property type="entry name" value="WD REPEAT DOMAIN-CONTAINING FAMILY"/>
    <property type="match status" value="1"/>
</dbReference>
<dbReference type="GO" id="GO:0080008">
    <property type="term" value="C:Cul4-RING E3 ubiquitin ligase complex"/>
    <property type="evidence" value="ECO:0007669"/>
    <property type="project" value="TreeGrafter"/>
</dbReference>
<dbReference type="InterPro" id="IPR001680">
    <property type="entry name" value="WD40_rpt"/>
</dbReference>
<feature type="compositionally biased region" description="Basic and acidic residues" evidence="4">
    <location>
        <begin position="235"/>
        <end position="248"/>
    </location>
</feature>
<sequence>INFESKVPDDTSNYSEVKTFPNIKNSNSKEFRKVQSSSLKDSHISKNLNNYNFTSESNVTLNKTSHIVEFNNNIACETVQNKQANESVELSANIKLKFDSSEVTTSQDNNSFLSCTNEASILHTNQNKIKRSISKSQIQTSSDTMEKSDEVSSKRQKLNESACNTSEGNLNDNIVTFQRNTLTEEQQNYINLTNELAENESSNTNLRAGSETANNYQSNPYKHEDNGNEWEEKQEEDKDKNNEEVTDNSKIRKTFPNWHIVPEVINRQINSNPLFERQFYSSLYAVKRFELIYKLNEFIPDYEIIRVLNFNHKGNLLMCVARDVISIWDWAVGEKKNSFTNNDNFFISDVKWLPLENLIAFSDIFHEIYMLDIESSISTKLAVHSGILKLVVHPEIPHVIFSIGTDSRVISIDTRENKTKELFVVQENSSKISLCSIEFNPSNSNELCVAGHSYCVMVYDWRKVSKPLYKLWSNYVINNNQVYVTSATYNYNGTEILVSYNHKELFLFNKLILSLGDYDHMYENYVDMSPLYNGYFFGSKSEYVISGTDNNIFIWEKNSEYIIKYMTGDKTRVTYLASHPYIPILATCGYDSNIKLWMPSNKKLPRMQSFGNVRKNYLFI</sequence>
<evidence type="ECO:0000256" key="3">
    <source>
        <dbReference type="PROSITE-ProRule" id="PRU00221"/>
    </source>
</evidence>
<dbReference type="Gene3D" id="2.130.10.10">
    <property type="entry name" value="YVTN repeat-like/Quinoprotein amine dehydrogenase"/>
    <property type="match status" value="2"/>
</dbReference>
<evidence type="ECO:0000313" key="6">
    <source>
        <dbReference type="Proteomes" id="UP000669903"/>
    </source>
</evidence>
<feature type="non-terminal residue" evidence="5">
    <location>
        <position position="620"/>
    </location>
</feature>
<dbReference type="InterPro" id="IPR045151">
    <property type="entry name" value="DCAF8"/>
</dbReference>
<dbReference type="SUPFAM" id="SSF50978">
    <property type="entry name" value="WD40 repeat-like"/>
    <property type="match status" value="1"/>
</dbReference>
<keyword evidence="1 3" id="KW-0853">WD repeat</keyword>
<evidence type="ECO:0000256" key="2">
    <source>
        <dbReference type="ARBA" id="ARBA00022737"/>
    </source>
</evidence>
<feature type="compositionally biased region" description="Basic and acidic residues" evidence="4">
    <location>
        <begin position="144"/>
        <end position="153"/>
    </location>
</feature>
<keyword evidence="6" id="KW-1185">Reference proteome</keyword>
<dbReference type="GO" id="GO:0005737">
    <property type="term" value="C:cytoplasm"/>
    <property type="evidence" value="ECO:0007669"/>
    <property type="project" value="TreeGrafter"/>
</dbReference>
<dbReference type="PROSITE" id="PS50082">
    <property type="entry name" value="WD_REPEATS_2"/>
    <property type="match status" value="1"/>
</dbReference>
<feature type="compositionally biased region" description="Polar residues" evidence="4">
    <location>
        <begin position="159"/>
        <end position="170"/>
    </location>
</feature>
<accession>A0A836FM30</accession>
<dbReference type="InterPro" id="IPR015943">
    <property type="entry name" value="WD40/YVTN_repeat-like_dom_sf"/>
</dbReference>
<feature type="compositionally biased region" description="Polar residues" evidence="4">
    <location>
        <begin position="196"/>
        <end position="220"/>
    </location>
</feature>
<proteinExistence type="predicted"/>
<evidence type="ECO:0000256" key="4">
    <source>
        <dbReference type="SAM" id="MobiDB-lite"/>
    </source>
</evidence>
<protein>
    <submittedName>
        <fullName evidence="5">DCAF8 factor</fullName>
    </submittedName>
</protein>
<gene>
    <name evidence="5" type="primary">Dcaf8_0</name>
    <name evidence="5" type="ORF">G6Z76_0012599</name>
</gene>
<evidence type="ECO:0000256" key="1">
    <source>
        <dbReference type="ARBA" id="ARBA00022574"/>
    </source>
</evidence>
<feature type="compositionally biased region" description="Polar residues" evidence="4">
    <location>
        <begin position="134"/>
        <end position="143"/>
    </location>
</feature>
<dbReference type="PANTHER" id="PTHR15574:SF21">
    <property type="entry name" value="DDB1- AND CUL4-ASSOCIATED FACTOR 8"/>
    <property type="match status" value="1"/>
</dbReference>
<dbReference type="SMART" id="SM00320">
    <property type="entry name" value="WD40"/>
    <property type="match status" value="5"/>
</dbReference>
<feature type="repeat" description="WD" evidence="3">
    <location>
        <begin position="566"/>
        <end position="597"/>
    </location>
</feature>
<feature type="region of interest" description="Disordered" evidence="4">
    <location>
        <begin position="196"/>
        <end position="248"/>
    </location>
</feature>
<evidence type="ECO:0000313" key="5">
    <source>
        <dbReference type="EMBL" id="KAG5339566.1"/>
    </source>
</evidence>
<reference evidence="5" key="1">
    <citation type="submission" date="2020-03" db="EMBL/GenBank/DDBJ databases">
        <title>Relaxed selection underlies rapid genomic changes in the transitions from sociality to social parasitism in ants.</title>
        <authorList>
            <person name="Bi X."/>
        </authorList>
    </citation>
    <scope>NUCLEOTIDE SEQUENCE</scope>
    <source>
        <strain evidence="5">BGI-DK2014a</strain>
        <tissue evidence="5">Whole body</tissue>
    </source>
</reference>
<dbReference type="Pfam" id="PF00400">
    <property type="entry name" value="WD40"/>
    <property type="match status" value="1"/>
</dbReference>
<dbReference type="EMBL" id="JAANIC010003477">
    <property type="protein sequence ID" value="KAG5339566.1"/>
    <property type="molecule type" value="Genomic_DNA"/>
</dbReference>
<feature type="non-terminal residue" evidence="5">
    <location>
        <position position="1"/>
    </location>
</feature>
<comment type="caution">
    <text evidence="5">The sequence shown here is derived from an EMBL/GenBank/DDBJ whole genome shotgun (WGS) entry which is preliminary data.</text>
</comment>
<dbReference type="AlphaFoldDB" id="A0A836FM30"/>
<dbReference type="Proteomes" id="UP000669903">
    <property type="component" value="Unassembled WGS sequence"/>
</dbReference>
<keyword evidence="2" id="KW-0677">Repeat</keyword>
<dbReference type="InterPro" id="IPR036322">
    <property type="entry name" value="WD40_repeat_dom_sf"/>
</dbReference>
<organism evidence="5 6">
    <name type="scientific">Acromyrmex charruanus</name>
    <dbReference type="NCBI Taxonomy" id="2715315"/>
    <lineage>
        <taxon>Eukaryota</taxon>
        <taxon>Metazoa</taxon>
        <taxon>Ecdysozoa</taxon>
        <taxon>Arthropoda</taxon>
        <taxon>Hexapoda</taxon>
        <taxon>Insecta</taxon>
        <taxon>Pterygota</taxon>
        <taxon>Neoptera</taxon>
        <taxon>Endopterygota</taxon>
        <taxon>Hymenoptera</taxon>
        <taxon>Apocrita</taxon>
        <taxon>Aculeata</taxon>
        <taxon>Formicoidea</taxon>
        <taxon>Formicidae</taxon>
        <taxon>Myrmicinae</taxon>
        <taxon>Acromyrmex</taxon>
    </lineage>
</organism>
<name>A0A836FM30_9HYME</name>
<feature type="region of interest" description="Disordered" evidence="4">
    <location>
        <begin position="130"/>
        <end position="170"/>
    </location>
</feature>